<evidence type="ECO:0000256" key="14">
    <source>
        <dbReference type="RuleBase" id="RU000461"/>
    </source>
</evidence>
<keyword evidence="12" id="KW-0472">Membrane</keyword>
<dbReference type="PRINTS" id="PR00463">
    <property type="entry name" value="EP450I"/>
</dbReference>
<evidence type="ECO:0000256" key="12">
    <source>
        <dbReference type="ARBA" id="ARBA00023136"/>
    </source>
</evidence>
<evidence type="ECO:0000256" key="7">
    <source>
        <dbReference type="ARBA" id="ARBA00022723"/>
    </source>
</evidence>
<dbReference type="Gene3D" id="1.10.630.10">
    <property type="entry name" value="Cytochrome P450"/>
    <property type="match status" value="1"/>
</dbReference>
<evidence type="ECO:0000256" key="1">
    <source>
        <dbReference type="ARBA" id="ARBA00001971"/>
    </source>
</evidence>
<dbReference type="SUPFAM" id="SSF48264">
    <property type="entry name" value="Cytochrome P450"/>
    <property type="match status" value="1"/>
</dbReference>
<dbReference type="InterPro" id="IPR002401">
    <property type="entry name" value="Cyt_P450_E_grp-I"/>
</dbReference>
<dbReference type="STRING" id="1314783.A0A165NGU4"/>
<dbReference type="GO" id="GO:0005506">
    <property type="term" value="F:iron ion binding"/>
    <property type="evidence" value="ECO:0007669"/>
    <property type="project" value="InterPro"/>
</dbReference>
<evidence type="ECO:0000256" key="5">
    <source>
        <dbReference type="ARBA" id="ARBA00022617"/>
    </source>
</evidence>
<keyword evidence="11 14" id="KW-0503">Monooxygenase</keyword>
<dbReference type="PRINTS" id="PR00385">
    <property type="entry name" value="P450"/>
</dbReference>
<keyword evidence="8" id="KW-1133">Transmembrane helix</keyword>
<dbReference type="EMBL" id="KV429082">
    <property type="protein sequence ID" value="KZT66957.1"/>
    <property type="molecule type" value="Genomic_DNA"/>
</dbReference>
<evidence type="ECO:0000256" key="10">
    <source>
        <dbReference type="ARBA" id="ARBA00023004"/>
    </source>
</evidence>
<dbReference type="GO" id="GO:0016020">
    <property type="term" value="C:membrane"/>
    <property type="evidence" value="ECO:0007669"/>
    <property type="project" value="UniProtKB-SubCell"/>
</dbReference>
<keyword evidence="10 13" id="KW-0408">Iron</keyword>
<keyword evidence="17" id="KW-1185">Reference proteome</keyword>
<dbReference type="Pfam" id="PF00067">
    <property type="entry name" value="p450"/>
    <property type="match status" value="1"/>
</dbReference>
<comment type="subcellular location">
    <subcellularLocation>
        <location evidence="2">Membrane</location>
        <topology evidence="2">Single-pass membrane protein</topology>
    </subcellularLocation>
</comment>
<comment type="cofactor">
    <cofactor evidence="1 13">
        <name>heme</name>
        <dbReference type="ChEBI" id="CHEBI:30413"/>
    </cofactor>
</comment>
<dbReference type="InterPro" id="IPR036396">
    <property type="entry name" value="Cyt_P450_sf"/>
</dbReference>
<keyword evidence="7 13" id="KW-0479">Metal-binding</keyword>
<comment type="similarity">
    <text evidence="4 14">Belongs to the cytochrome P450 family.</text>
</comment>
<evidence type="ECO:0000256" key="8">
    <source>
        <dbReference type="ARBA" id="ARBA00022989"/>
    </source>
</evidence>
<evidence type="ECO:0000256" key="4">
    <source>
        <dbReference type="ARBA" id="ARBA00010617"/>
    </source>
</evidence>
<sequence length="515" mass="57277">MAHPFLVGLALLLVPFLSFKLWDSRRNHKRLPPGPAGLPILGNALQIPIEKSWLAFSRWSKTYGDVMHFSAFGRSVVVLNSKTAVFDLLEKRSAIYSDRPRSVLAGEMIGYADFTVMCRYGSRLKESRKIISSLISPRILPEVNALQEGQTLLLLPRLMNEPEKFYEHIRWYVMSVVWKITHGYDLPNLSAPLAQVVETVNEEFSHVTAPGNAYLVDLLPFLRHVPDWVPGTGFKALAKRARANLLRSRDEPYDMVKGQVARGVAPPSFTTTIIERNPNPTPEEEDVQRMTTSHLQAAGAETSIATIESFFFMMALYPELQRRAQAELDEVVGPARLPRCSDRKDLPYTEALVKELYRWNPVGPLGVPHSVMEDDEYAGYTIPKGATIVANTWAILHDPALYPDPHEPLPERYLAPAAQKADDGETLNPDPRAFAFGYGRRICPGRIIADDMLFILVANVLAAFDVSDAVTAEGPATTRTECVGSLMSRPPAFRCKIAPRSKAMEQLVASAGLDA</sequence>
<dbReference type="PROSITE" id="PS00086">
    <property type="entry name" value="CYTOCHROME_P450"/>
    <property type="match status" value="1"/>
</dbReference>
<evidence type="ECO:0000256" key="9">
    <source>
        <dbReference type="ARBA" id="ARBA00023002"/>
    </source>
</evidence>
<dbReference type="OrthoDB" id="2789670at2759"/>
<evidence type="ECO:0000256" key="11">
    <source>
        <dbReference type="ARBA" id="ARBA00023033"/>
    </source>
</evidence>
<dbReference type="InterPro" id="IPR001128">
    <property type="entry name" value="Cyt_P450"/>
</dbReference>
<keyword evidence="9 14" id="KW-0560">Oxidoreductase</keyword>
<comment type="pathway">
    <text evidence="3">Secondary metabolite biosynthesis.</text>
</comment>
<keyword evidence="6" id="KW-0812">Transmembrane</keyword>
<keyword evidence="5 13" id="KW-0349">Heme</keyword>
<dbReference type="AlphaFoldDB" id="A0A165NGU4"/>
<dbReference type="GO" id="GO:0020037">
    <property type="term" value="F:heme binding"/>
    <property type="evidence" value="ECO:0007669"/>
    <property type="project" value="InterPro"/>
</dbReference>
<name>A0A165NGU4_9APHY</name>
<evidence type="ECO:0000256" key="3">
    <source>
        <dbReference type="ARBA" id="ARBA00005179"/>
    </source>
</evidence>
<evidence type="ECO:0000313" key="17">
    <source>
        <dbReference type="Proteomes" id="UP000076727"/>
    </source>
</evidence>
<gene>
    <name evidence="16" type="ORF">DAEQUDRAFT_758477</name>
</gene>
<feature type="chain" id="PRO_5007863158" evidence="15">
    <location>
        <begin position="25"/>
        <end position="515"/>
    </location>
</feature>
<dbReference type="InterPro" id="IPR050364">
    <property type="entry name" value="Cytochrome_P450_fung"/>
</dbReference>
<evidence type="ECO:0000256" key="13">
    <source>
        <dbReference type="PIRSR" id="PIRSR602401-1"/>
    </source>
</evidence>
<dbReference type="Proteomes" id="UP000076727">
    <property type="component" value="Unassembled WGS sequence"/>
</dbReference>
<dbReference type="GO" id="GO:0016705">
    <property type="term" value="F:oxidoreductase activity, acting on paired donors, with incorporation or reduction of molecular oxygen"/>
    <property type="evidence" value="ECO:0007669"/>
    <property type="project" value="InterPro"/>
</dbReference>
<evidence type="ECO:0000313" key="16">
    <source>
        <dbReference type="EMBL" id="KZT66957.1"/>
    </source>
</evidence>
<reference evidence="16 17" key="1">
    <citation type="journal article" date="2016" name="Mol. Biol. Evol.">
        <title>Comparative Genomics of Early-Diverging Mushroom-Forming Fungi Provides Insights into the Origins of Lignocellulose Decay Capabilities.</title>
        <authorList>
            <person name="Nagy L.G."/>
            <person name="Riley R."/>
            <person name="Tritt A."/>
            <person name="Adam C."/>
            <person name="Daum C."/>
            <person name="Floudas D."/>
            <person name="Sun H."/>
            <person name="Yadav J.S."/>
            <person name="Pangilinan J."/>
            <person name="Larsson K.H."/>
            <person name="Matsuura K."/>
            <person name="Barry K."/>
            <person name="Labutti K."/>
            <person name="Kuo R."/>
            <person name="Ohm R.A."/>
            <person name="Bhattacharya S.S."/>
            <person name="Shirouzu T."/>
            <person name="Yoshinaga Y."/>
            <person name="Martin F.M."/>
            <person name="Grigoriev I.V."/>
            <person name="Hibbett D.S."/>
        </authorList>
    </citation>
    <scope>NUCLEOTIDE SEQUENCE [LARGE SCALE GENOMIC DNA]</scope>
    <source>
        <strain evidence="16 17">L-15889</strain>
    </source>
</reference>
<dbReference type="CDD" id="cd11065">
    <property type="entry name" value="CYP64-like"/>
    <property type="match status" value="1"/>
</dbReference>
<feature type="signal peptide" evidence="15">
    <location>
        <begin position="1"/>
        <end position="24"/>
    </location>
</feature>
<protein>
    <submittedName>
        <fullName evidence="16">Cytochrome P450</fullName>
    </submittedName>
</protein>
<dbReference type="PANTHER" id="PTHR46300:SF7">
    <property type="entry name" value="P450, PUTATIVE (EUROFUNG)-RELATED"/>
    <property type="match status" value="1"/>
</dbReference>
<dbReference type="InterPro" id="IPR017972">
    <property type="entry name" value="Cyt_P450_CS"/>
</dbReference>
<organism evidence="16 17">
    <name type="scientific">Daedalea quercina L-15889</name>
    <dbReference type="NCBI Taxonomy" id="1314783"/>
    <lineage>
        <taxon>Eukaryota</taxon>
        <taxon>Fungi</taxon>
        <taxon>Dikarya</taxon>
        <taxon>Basidiomycota</taxon>
        <taxon>Agaricomycotina</taxon>
        <taxon>Agaricomycetes</taxon>
        <taxon>Polyporales</taxon>
        <taxon>Fomitopsis</taxon>
    </lineage>
</organism>
<evidence type="ECO:0000256" key="6">
    <source>
        <dbReference type="ARBA" id="ARBA00022692"/>
    </source>
</evidence>
<dbReference type="GO" id="GO:0004497">
    <property type="term" value="F:monooxygenase activity"/>
    <property type="evidence" value="ECO:0007669"/>
    <property type="project" value="UniProtKB-KW"/>
</dbReference>
<feature type="binding site" description="axial binding residue" evidence="13">
    <location>
        <position position="443"/>
    </location>
    <ligand>
        <name>heme</name>
        <dbReference type="ChEBI" id="CHEBI:30413"/>
    </ligand>
    <ligandPart>
        <name>Fe</name>
        <dbReference type="ChEBI" id="CHEBI:18248"/>
    </ligandPart>
</feature>
<accession>A0A165NGU4</accession>
<dbReference type="PANTHER" id="PTHR46300">
    <property type="entry name" value="P450, PUTATIVE (EUROFUNG)-RELATED-RELATED"/>
    <property type="match status" value="1"/>
</dbReference>
<evidence type="ECO:0000256" key="15">
    <source>
        <dbReference type="SAM" id="SignalP"/>
    </source>
</evidence>
<proteinExistence type="inferred from homology"/>
<keyword evidence="15" id="KW-0732">Signal</keyword>
<evidence type="ECO:0000256" key="2">
    <source>
        <dbReference type="ARBA" id="ARBA00004167"/>
    </source>
</evidence>